<evidence type="ECO:0000313" key="7">
    <source>
        <dbReference type="EMBL" id="MBJ3777052.1"/>
    </source>
</evidence>
<evidence type="ECO:0000256" key="4">
    <source>
        <dbReference type="ARBA" id="ARBA00022801"/>
    </source>
</evidence>
<keyword evidence="3" id="KW-0479">Metal-binding</keyword>
<dbReference type="PANTHER" id="PTHR42978:SF2">
    <property type="entry name" value="102 KBASES UNSTABLE REGION: FROM 1 TO 119443"/>
    <property type="match status" value="1"/>
</dbReference>
<comment type="cofactor">
    <cofactor evidence="1">
        <name>Zn(2+)</name>
        <dbReference type="ChEBI" id="CHEBI:29105"/>
    </cofactor>
</comment>
<reference evidence="7" key="1">
    <citation type="submission" date="2020-12" db="EMBL/GenBank/DDBJ databases">
        <title>Bacterial taxonomy.</title>
        <authorList>
            <person name="Pan X."/>
        </authorList>
    </citation>
    <scope>NUCLEOTIDE SEQUENCE</scope>
    <source>
        <strain evidence="7">B2012</strain>
    </source>
</reference>
<name>A0A934IRS1_9HYPH</name>
<dbReference type="Pfam" id="PF00753">
    <property type="entry name" value="Lactamase_B"/>
    <property type="match status" value="1"/>
</dbReference>
<proteinExistence type="inferred from homology"/>
<dbReference type="PANTHER" id="PTHR42978">
    <property type="entry name" value="QUORUM-QUENCHING LACTONASE YTNP-RELATED-RELATED"/>
    <property type="match status" value="1"/>
</dbReference>
<evidence type="ECO:0000256" key="3">
    <source>
        <dbReference type="ARBA" id="ARBA00022723"/>
    </source>
</evidence>
<dbReference type="SUPFAM" id="SSF56281">
    <property type="entry name" value="Metallo-hydrolase/oxidoreductase"/>
    <property type="match status" value="1"/>
</dbReference>
<evidence type="ECO:0000256" key="1">
    <source>
        <dbReference type="ARBA" id="ARBA00001947"/>
    </source>
</evidence>
<dbReference type="RefSeq" id="WP_198882952.1">
    <property type="nucleotide sequence ID" value="NZ_JAEKJA010000012.1"/>
</dbReference>
<dbReference type="CDD" id="cd07729">
    <property type="entry name" value="AHL_lactonase_MBL-fold"/>
    <property type="match status" value="1"/>
</dbReference>
<dbReference type="GO" id="GO:0046872">
    <property type="term" value="F:metal ion binding"/>
    <property type="evidence" value="ECO:0007669"/>
    <property type="project" value="UniProtKB-KW"/>
</dbReference>
<feature type="domain" description="Metallo-beta-lactamase" evidence="6">
    <location>
        <begin position="31"/>
        <end position="237"/>
    </location>
</feature>
<evidence type="ECO:0000256" key="2">
    <source>
        <dbReference type="ARBA" id="ARBA00007749"/>
    </source>
</evidence>
<evidence type="ECO:0000259" key="6">
    <source>
        <dbReference type="SMART" id="SM00849"/>
    </source>
</evidence>
<dbReference type="InterPro" id="IPR001279">
    <property type="entry name" value="Metallo-B-lactamas"/>
</dbReference>
<dbReference type="InterPro" id="IPR036866">
    <property type="entry name" value="RibonucZ/Hydroxyglut_hydro"/>
</dbReference>
<keyword evidence="8" id="KW-1185">Reference proteome</keyword>
<comment type="similarity">
    <text evidence="2">Belongs to the metallo-beta-lactamase superfamily.</text>
</comment>
<sequence length="253" mass="27128">MKMHILDGGRLTMRRRVYVPDADRAETIELPVIAVLFRHPGGNILFDTGCHPAAQVDAAARWGSLAAAMTPTPGHTANVLTSLAALGLSPDAIDVVVNSHFHPDHCGCNEFFRNARFLVHHAELAAARAPDGEARGYLPADWDHPMVMETVDGGHDVMGDGRLVTVHLPGHTPGLMGLEARLARTGTVLLVSDAVSLRRNLDNDEVPKNAVDPAALLASYAKIREIEATGAFVICGHDLKQAESLRMGADAYD</sequence>
<dbReference type="Proteomes" id="UP000609531">
    <property type="component" value="Unassembled WGS sequence"/>
</dbReference>
<dbReference type="AlphaFoldDB" id="A0A934IRS1"/>
<evidence type="ECO:0000313" key="8">
    <source>
        <dbReference type="Proteomes" id="UP000609531"/>
    </source>
</evidence>
<organism evidence="7 8">
    <name type="scientific">Acuticoccus mangrovi</name>
    <dbReference type="NCBI Taxonomy" id="2796142"/>
    <lineage>
        <taxon>Bacteria</taxon>
        <taxon>Pseudomonadati</taxon>
        <taxon>Pseudomonadota</taxon>
        <taxon>Alphaproteobacteria</taxon>
        <taxon>Hyphomicrobiales</taxon>
        <taxon>Amorphaceae</taxon>
        <taxon>Acuticoccus</taxon>
    </lineage>
</organism>
<keyword evidence="5" id="KW-0862">Zinc</keyword>
<evidence type="ECO:0000256" key="5">
    <source>
        <dbReference type="ARBA" id="ARBA00022833"/>
    </source>
</evidence>
<gene>
    <name evidence="7" type="ORF">JCR33_15195</name>
</gene>
<keyword evidence="4" id="KW-0378">Hydrolase</keyword>
<dbReference type="InterPro" id="IPR051013">
    <property type="entry name" value="MBL_superfamily_lactonases"/>
</dbReference>
<comment type="caution">
    <text evidence="7">The sequence shown here is derived from an EMBL/GenBank/DDBJ whole genome shotgun (WGS) entry which is preliminary data.</text>
</comment>
<dbReference type="SMART" id="SM00849">
    <property type="entry name" value="Lactamase_B"/>
    <property type="match status" value="1"/>
</dbReference>
<dbReference type="Gene3D" id="3.60.15.10">
    <property type="entry name" value="Ribonuclease Z/Hydroxyacylglutathione hydrolase-like"/>
    <property type="match status" value="1"/>
</dbReference>
<dbReference type="GO" id="GO:0016787">
    <property type="term" value="F:hydrolase activity"/>
    <property type="evidence" value="ECO:0007669"/>
    <property type="project" value="UniProtKB-KW"/>
</dbReference>
<accession>A0A934IRS1</accession>
<dbReference type="EMBL" id="JAEKJA010000012">
    <property type="protein sequence ID" value="MBJ3777052.1"/>
    <property type="molecule type" value="Genomic_DNA"/>
</dbReference>
<protein>
    <submittedName>
        <fullName evidence="7">N-acyl homoserine lactonase family protein</fullName>
    </submittedName>
</protein>